<accession>A0ABQ0L3B9</accession>
<dbReference type="Proteomes" id="UP000815677">
    <property type="component" value="Unassembled WGS sequence"/>
</dbReference>
<sequence>MVPSFQELQAALNCSGRPTVYNLILDESTTMAVLEQVIRWATHAENRHGYKDAARAKAFGQHSRRYLRLFYEMEKTPTTQQPQRIIYDAYLEYCQDRGLDSNSFALNAFGKCVSDVFPDAKTLPRKEGFLKGLVKKQGDLNGHLGAPETPLGDQPLGDQLLGHRSAAPSRVRLVDVLLATPEVVPDAQLHLADLLFT</sequence>
<evidence type="ECO:0000313" key="2">
    <source>
        <dbReference type="EMBL" id="GAT45643.1"/>
    </source>
</evidence>
<dbReference type="EMBL" id="DF841629">
    <property type="protein sequence ID" value="GAT45643.1"/>
    <property type="molecule type" value="Genomic_DNA"/>
</dbReference>
<keyword evidence="3" id="KW-1185">Reference proteome</keyword>
<dbReference type="PROSITE" id="PS51526">
    <property type="entry name" value="RFX_DBD"/>
    <property type="match status" value="1"/>
</dbReference>
<dbReference type="InterPro" id="IPR036388">
    <property type="entry name" value="WH-like_DNA-bd_sf"/>
</dbReference>
<protein>
    <recommendedName>
        <fullName evidence="1">RFX-type winged-helix domain-containing protein</fullName>
    </recommendedName>
</protein>
<gene>
    <name evidence="2" type="ORF">MCHLO_03208</name>
</gene>
<reference evidence="2" key="1">
    <citation type="submission" date="2014-09" db="EMBL/GenBank/DDBJ databases">
        <title>Genome sequence of the luminous mushroom Mycena chlorophos for searching fungal bioluminescence genes.</title>
        <authorList>
            <person name="Tanaka Y."/>
            <person name="Kasuga D."/>
            <person name="Oba Y."/>
            <person name="Hase S."/>
            <person name="Sato K."/>
            <person name="Oba Y."/>
            <person name="Sakakibara Y."/>
        </authorList>
    </citation>
    <scope>NUCLEOTIDE SEQUENCE</scope>
</reference>
<evidence type="ECO:0000313" key="3">
    <source>
        <dbReference type="Proteomes" id="UP000815677"/>
    </source>
</evidence>
<proteinExistence type="predicted"/>
<organism evidence="2 3">
    <name type="scientific">Mycena chlorophos</name>
    <name type="common">Agaric fungus</name>
    <name type="synonym">Agaricus chlorophos</name>
    <dbReference type="NCBI Taxonomy" id="658473"/>
    <lineage>
        <taxon>Eukaryota</taxon>
        <taxon>Fungi</taxon>
        <taxon>Dikarya</taxon>
        <taxon>Basidiomycota</taxon>
        <taxon>Agaricomycotina</taxon>
        <taxon>Agaricomycetes</taxon>
        <taxon>Agaricomycetidae</taxon>
        <taxon>Agaricales</taxon>
        <taxon>Marasmiineae</taxon>
        <taxon>Mycenaceae</taxon>
        <taxon>Mycena</taxon>
    </lineage>
</organism>
<feature type="domain" description="RFX-type winged-helix" evidence="1">
    <location>
        <begin position="62"/>
        <end position="137"/>
    </location>
</feature>
<dbReference type="InterPro" id="IPR003150">
    <property type="entry name" value="DNA-bd_RFX"/>
</dbReference>
<name>A0ABQ0L3B9_MYCCL</name>
<dbReference type="InterPro" id="IPR004968">
    <property type="entry name" value="DNA_primase/NTPase_C"/>
</dbReference>
<dbReference type="Gene3D" id="1.10.10.10">
    <property type="entry name" value="Winged helix-like DNA-binding domain superfamily/Winged helix DNA-binding domain"/>
    <property type="match status" value="1"/>
</dbReference>
<evidence type="ECO:0000259" key="1">
    <source>
        <dbReference type="PROSITE" id="PS51526"/>
    </source>
</evidence>
<dbReference type="Pfam" id="PF03288">
    <property type="entry name" value="Pox_D5"/>
    <property type="match status" value="1"/>
</dbReference>